<dbReference type="EMBL" id="JBHLSW010000006">
    <property type="protein sequence ID" value="MFC0634120.1"/>
    <property type="molecule type" value="Genomic_DNA"/>
</dbReference>
<sequence>MRFQDGQRLRLEHPARGDRAPLTLRLSVNRRARRISVRIDSRAGEAVVIAPSERTLPQAVAFAQSRGLWIAERLSTRAAGVAIAPGARIPVLGETARLESTGGAGAARFVREAEALVIRAGGDGEAYSRRVVNLLKAEARRRLTDRTDHHLKTLGQGPVRLSIADPKSRWGSCSPHNRSIRYSWRIVLAPPAVLDYLAAHEVAHLVRADHSPAYWKVVEGLIGDHRPHRRWLKDHGATLHAIGAA</sequence>
<organism evidence="2 3">
    <name type="scientific">Brevundimonas balnearis</name>
    <dbReference type="NCBI Taxonomy" id="1572858"/>
    <lineage>
        <taxon>Bacteria</taxon>
        <taxon>Pseudomonadati</taxon>
        <taxon>Pseudomonadota</taxon>
        <taxon>Alphaproteobacteria</taxon>
        <taxon>Caulobacterales</taxon>
        <taxon>Caulobacteraceae</taxon>
        <taxon>Brevundimonas</taxon>
    </lineage>
</organism>
<dbReference type="InterPro" id="IPR053136">
    <property type="entry name" value="UTP_pyrophosphatase-like"/>
</dbReference>
<feature type="domain" description="YgjP-like metallopeptidase" evidence="1">
    <location>
        <begin position="33"/>
        <end position="235"/>
    </location>
</feature>
<dbReference type="Pfam" id="PF01863">
    <property type="entry name" value="YgjP-like"/>
    <property type="match status" value="1"/>
</dbReference>
<reference evidence="2 3" key="1">
    <citation type="submission" date="2024-09" db="EMBL/GenBank/DDBJ databases">
        <authorList>
            <person name="Sun Q."/>
            <person name="Mori K."/>
        </authorList>
    </citation>
    <scope>NUCLEOTIDE SEQUENCE [LARGE SCALE GENOMIC DNA]</scope>
    <source>
        <strain evidence="2 3">NCAIM B.02621</strain>
    </source>
</reference>
<proteinExistence type="predicted"/>
<dbReference type="RefSeq" id="WP_376836114.1">
    <property type="nucleotide sequence ID" value="NZ_JBHLSW010000006.1"/>
</dbReference>
<name>A0ABV6R3B8_9CAUL</name>
<comment type="caution">
    <text evidence="2">The sequence shown here is derived from an EMBL/GenBank/DDBJ whole genome shotgun (WGS) entry which is preliminary data.</text>
</comment>
<protein>
    <submittedName>
        <fullName evidence="2">M48 family metallopeptidase</fullName>
    </submittedName>
</protein>
<dbReference type="InterPro" id="IPR002725">
    <property type="entry name" value="YgjP-like_metallopeptidase"/>
</dbReference>
<dbReference type="Gene3D" id="3.30.2010.10">
    <property type="entry name" value="Metalloproteases ('zincins'), catalytic domain"/>
    <property type="match status" value="1"/>
</dbReference>
<dbReference type="PANTHER" id="PTHR30399:SF1">
    <property type="entry name" value="UTP PYROPHOSPHATASE"/>
    <property type="match status" value="1"/>
</dbReference>
<gene>
    <name evidence="2" type="ORF">ACFFGE_09540</name>
</gene>
<accession>A0ABV6R3B8</accession>
<evidence type="ECO:0000259" key="1">
    <source>
        <dbReference type="Pfam" id="PF01863"/>
    </source>
</evidence>
<keyword evidence="3" id="KW-1185">Reference proteome</keyword>
<dbReference type="Proteomes" id="UP001589906">
    <property type="component" value="Unassembled WGS sequence"/>
</dbReference>
<dbReference type="PANTHER" id="PTHR30399">
    <property type="entry name" value="UNCHARACTERIZED PROTEIN YGJP"/>
    <property type="match status" value="1"/>
</dbReference>
<dbReference type="CDD" id="cd07344">
    <property type="entry name" value="M48_yhfN_like"/>
    <property type="match status" value="1"/>
</dbReference>
<evidence type="ECO:0000313" key="2">
    <source>
        <dbReference type="EMBL" id="MFC0634120.1"/>
    </source>
</evidence>
<evidence type="ECO:0000313" key="3">
    <source>
        <dbReference type="Proteomes" id="UP001589906"/>
    </source>
</evidence>